<dbReference type="Gene3D" id="2.40.170.20">
    <property type="entry name" value="TonB-dependent receptor, beta-barrel domain"/>
    <property type="match status" value="1"/>
</dbReference>
<dbReference type="Pfam" id="PF07715">
    <property type="entry name" value="Plug"/>
    <property type="match status" value="1"/>
</dbReference>
<dbReference type="Pfam" id="PF00593">
    <property type="entry name" value="TonB_dep_Rec_b-barrel"/>
    <property type="match status" value="1"/>
</dbReference>
<dbReference type="Proteomes" id="UP000619761">
    <property type="component" value="Unassembled WGS sequence"/>
</dbReference>
<dbReference type="SUPFAM" id="SSF56935">
    <property type="entry name" value="Porins"/>
    <property type="match status" value="1"/>
</dbReference>
<comment type="subcellular location">
    <subcellularLocation>
        <location evidence="1 11">Cell outer membrane</location>
        <topology evidence="1 11">Multi-pass membrane protein</topology>
    </subcellularLocation>
</comment>
<dbReference type="InterPro" id="IPR012910">
    <property type="entry name" value="Plug_dom"/>
</dbReference>
<dbReference type="InterPro" id="IPR039426">
    <property type="entry name" value="TonB-dep_rcpt-like"/>
</dbReference>
<protein>
    <recommendedName>
        <fullName evidence="17">TonB-dependent receptor</fullName>
    </recommendedName>
</protein>
<evidence type="ECO:0000256" key="3">
    <source>
        <dbReference type="ARBA" id="ARBA00022448"/>
    </source>
</evidence>
<keyword evidence="8 11" id="KW-0472">Membrane</keyword>
<evidence type="ECO:0008006" key="17">
    <source>
        <dbReference type="Google" id="ProtNLM"/>
    </source>
</evidence>
<feature type="domain" description="TonB-dependent receptor plug" evidence="14">
    <location>
        <begin position="54"/>
        <end position="166"/>
    </location>
</feature>
<keyword evidence="3 11" id="KW-0813">Transport</keyword>
<dbReference type="EMBL" id="BMYZ01000001">
    <property type="protein sequence ID" value="GGY66440.1"/>
    <property type="molecule type" value="Genomic_DNA"/>
</dbReference>
<evidence type="ECO:0000256" key="11">
    <source>
        <dbReference type="PROSITE-ProRule" id="PRU01360"/>
    </source>
</evidence>
<dbReference type="CDD" id="cd01347">
    <property type="entry name" value="ligand_gated_channel"/>
    <property type="match status" value="1"/>
</dbReference>
<evidence type="ECO:0000256" key="9">
    <source>
        <dbReference type="ARBA" id="ARBA00023170"/>
    </source>
</evidence>
<accession>A0ABQ3ATN7</accession>
<keyword evidence="16" id="KW-1185">Reference proteome</keyword>
<evidence type="ECO:0000313" key="16">
    <source>
        <dbReference type="Proteomes" id="UP000619761"/>
    </source>
</evidence>
<comment type="caution">
    <text evidence="15">The sequence shown here is derived from an EMBL/GenBank/DDBJ whole genome shotgun (WGS) entry which is preliminary data.</text>
</comment>
<dbReference type="Gene3D" id="2.170.130.10">
    <property type="entry name" value="TonB-dependent receptor, plug domain"/>
    <property type="match status" value="1"/>
</dbReference>
<evidence type="ECO:0000313" key="15">
    <source>
        <dbReference type="EMBL" id="GGY66440.1"/>
    </source>
</evidence>
<evidence type="ECO:0000256" key="2">
    <source>
        <dbReference type="ARBA" id="ARBA00008143"/>
    </source>
</evidence>
<keyword evidence="7 12" id="KW-0798">TonB box</keyword>
<evidence type="ECO:0000256" key="6">
    <source>
        <dbReference type="ARBA" id="ARBA00022729"/>
    </source>
</evidence>
<reference evidence="16" key="1">
    <citation type="journal article" date="2019" name="Int. J. Syst. Evol. Microbiol.">
        <title>The Global Catalogue of Microorganisms (GCM) 10K type strain sequencing project: providing services to taxonomists for standard genome sequencing and annotation.</title>
        <authorList>
            <consortium name="The Broad Institute Genomics Platform"/>
            <consortium name="The Broad Institute Genome Sequencing Center for Infectious Disease"/>
            <person name="Wu L."/>
            <person name="Ma J."/>
        </authorList>
    </citation>
    <scope>NUCLEOTIDE SEQUENCE [LARGE SCALE GENOMIC DNA]</scope>
    <source>
        <strain evidence="16">KCTC 32239</strain>
    </source>
</reference>
<dbReference type="PANTHER" id="PTHR30069">
    <property type="entry name" value="TONB-DEPENDENT OUTER MEMBRANE RECEPTOR"/>
    <property type="match status" value="1"/>
</dbReference>
<evidence type="ECO:0000256" key="12">
    <source>
        <dbReference type="RuleBase" id="RU003357"/>
    </source>
</evidence>
<dbReference type="InterPro" id="IPR036942">
    <property type="entry name" value="Beta-barrel_TonB_sf"/>
</dbReference>
<keyword evidence="6" id="KW-0732">Signal</keyword>
<dbReference type="InterPro" id="IPR000531">
    <property type="entry name" value="Beta-barrel_TonB"/>
</dbReference>
<gene>
    <name evidence="15" type="ORF">GCM10011613_07960</name>
</gene>
<proteinExistence type="inferred from homology"/>
<sequence>MLKLRTQIHKLILAVSASCACVCARGDEGNYLTMELDQLLQVPVTGSTLRDESLKTVPAAVTIFTHDQLEKLGQDYLYELLNLVPGYQSTRAADHGANYTFSSRGRRNSAQAREILVVMDGRILANPRTGSVDVSLPLIPLEQIERIEIIRGPGSAIYGSSAFTGVINIVTRKGQNAVKVEVGNDQRKGVSLMLSKPVNDWTTNLFARAYEDSGQIYNVPDSFTRQPTTIEDPRKTFDLDLALGKDETQLRVAYHRFTADDFYSLENNQSNFNGITVWLKQISLEQGIHFVDGVTTQIYAGYLANSQSFNVATMGAGSLAAISNPSSDAPLLTQATLAGESYNLRLTNTWDIGKNADALLGVEWKHEAEIDAYVHDNFDSGQLAQKQFPINYYGNFDHVTQIGTEESYNVVGIYGQYHRTFGENTNLTLGARYDDYDNLGGHVSPRFGLVHQLSKSQTIKLLYGEAYRAPSLGETGILNNSVVVGNPDLDFEMVKAWDLVWMGTWGNAIMSVAGFRNNYKDAIVAGLKGAVRTFVNAGNESSSGITLGAKYFITLDWSVRATYTDFLTLPPTAFREASQLASVESNYAYGAWNWNLLTYHRSARYTLGPNNSRNQLDDYWVFNSKLRYKFKAGYSLSLQAKNLTDLDYFSPAQSIRLPQGVPNRGRELSLILESAF</sequence>
<keyword evidence="4 11" id="KW-1134">Transmembrane beta strand</keyword>
<evidence type="ECO:0000256" key="1">
    <source>
        <dbReference type="ARBA" id="ARBA00004571"/>
    </source>
</evidence>
<keyword evidence="9" id="KW-0675">Receptor</keyword>
<evidence type="ECO:0000256" key="4">
    <source>
        <dbReference type="ARBA" id="ARBA00022452"/>
    </source>
</evidence>
<keyword evidence="10 11" id="KW-0998">Cell outer membrane</keyword>
<feature type="domain" description="TonB-dependent receptor-like beta-barrel" evidence="13">
    <location>
        <begin position="225"/>
        <end position="643"/>
    </location>
</feature>
<evidence type="ECO:0000256" key="7">
    <source>
        <dbReference type="ARBA" id="ARBA00023077"/>
    </source>
</evidence>
<evidence type="ECO:0000256" key="5">
    <source>
        <dbReference type="ARBA" id="ARBA00022692"/>
    </source>
</evidence>
<name>A0ABQ3ATN7_9GAMM</name>
<keyword evidence="5 11" id="KW-0812">Transmembrane</keyword>
<evidence type="ECO:0000256" key="8">
    <source>
        <dbReference type="ARBA" id="ARBA00023136"/>
    </source>
</evidence>
<evidence type="ECO:0000259" key="13">
    <source>
        <dbReference type="Pfam" id="PF00593"/>
    </source>
</evidence>
<evidence type="ECO:0000259" key="14">
    <source>
        <dbReference type="Pfam" id="PF07715"/>
    </source>
</evidence>
<dbReference type="PANTHER" id="PTHR30069:SF29">
    <property type="entry name" value="HEMOGLOBIN AND HEMOGLOBIN-HAPTOGLOBIN-BINDING PROTEIN 1-RELATED"/>
    <property type="match status" value="1"/>
</dbReference>
<comment type="similarity">
    <text evidence="2">Belongs to the TonB-dependent receptor family. Hemoglobin/haptoglobin binding protein subfamily.</text>
</comment>
<evidence type="ECO:0000256" key="10">
    <source>
        <dbReference type="ARBA" id="ARBA00023237"/>
    </source>
</evidence>
<dbReference type="PROSITE" id="PS52016">
    <property type="entry name" value="TONB_DEPENDENT_REC_3"/>
    <property type="match status" value="1"/>
</dbReference>
<dbReference type="RefSeq" id="WP_189416213.1">
    <property type="nucleotide sequence ID" value="NZ_BMYZ01000001.1"/>
</dbReference>
<dbReference type="InterPro" id="IPR037066">
    <property type="entry name" value="Plug_dom_sf"/>
</dbReference>
<organism evidence="15 16">
    <name type="scientific">Cellvibrio zantedeschiae</name>
    <dbReference type="NCBI Taxonomy" id="1237077"/>
    <lineage>
        <taxon>Bacteria</taxon>
        <taxon>Pseudomonadati</taxon>
        <taxon>Pseudomonadota</taxon>
        <taxon>Gammaproteobacteria</taxon>
        <taxon>Cellvibrionales</taxon>
        <taxon>Cellvibrionaceae</taxon>
        <taxon>Cellvibrio</taxon>
    </lineage>
</organism>
<dbReference type="PROSITE" id="PS51257">
    <property type="entry name" value="PROKAR_LIPOPROTEIN"/>
    <property type="match status" value="1"/>
</dbReference>